<evidence type="ECO:0000313" key="3">
    <source>
        <dbReference type="Proteomes" id="UP000019141"/>
    </source>
</evidence>
<feature type="transmembrane region" description="Helical" evidence="1">
    <location>
        <begin position="119"/>
        <end position="143"/>
    </location>
</feature>
<accession>W4LW67</accession>
<organism evidence="2 3">
    <name type="scientific">Entotheonella factor</name>
    <dbReference type="NCBI Taxonomy" id="1429438"/>
    <lineage>
        <taxon>Bacteria</taxon>
        <taxon>Pseudomonadati</taxon>
        <taxon>Nitrospinota/Tectimicrobiota group</taxon>
        <taxon>Candidatus Tectimicrobiota</taxon>
        <taxon>Candidatus Entotheonellia</taxon>
        <taxon>Candidatus Entotheonellales</taxon>
        <taxon>Candidatus Entotheonellaceae</taxon>
        <taxon>Candidatus Entotheonella</taxon>
    </lineage>
</organism>
<name>W4LW67_ENTF1</name>
<dbReference type="HOGENOM" id="CLU_1281204_0_0_7"/>
<evidence type="ECO:0000256" key="1">
    <source>
        <dbReference type="SAM" id="Phobius"/>
    </source>
</evidence>
<feature type="transmembrane region" description="Helical" evidence="1">
    <location>
        <begin position="7"/>
        <end position="28"/>
    </location>
</feature>
<sequence>MTMRRGLLNATAFAFAMANVETMIVVYLRRLYYPEGFQFPLVIIDTPTFLLELAREAATVVMLATFGIAAGRTKVGRFGYFMIGFGLWDIFYYVWLKLILNWPASLFTWDVLFLIPVPWLGPVIAPVSVACTLIGMGVVLLILEARGPVRPAGKAVWSAQVIAAAIIIYSFTIDVWPRLDADGTLLSQWVPVTYHWWMLIAGQLLAISTFVVWARKAHQAQMPGVSGI</sequence>
<dbReference type="EMBL" id="AZHW01000173">
    <property type="protein sequence ID" value="ETX02143.1"/>
    <property type="molecule type" value="Genomic_DNA"/>
</dbReference>
<feature type="transmembrane region" description="Helical" evidence="1">
    <location>
        <begin position="155"/>
        <end position="176"/>
    </location>
</feature>
<reference evidence="2 3" key="1">
    <citation type="journal article" date="2014" name="Nature">
        <title>An environmental bacterial taxon with a large and distinct metabolic repertoire.</title>
        <authorList>
            <person name="Wilson M.C."/>
            <person name="Mori T."/>
            <person name="Ruckert C."/>
            <person name="Uria A.R."/>
            <person name="Helf M.J."/>
            <person name="Takada K."/>
            <person name="Gernert C."/>
            <person name="Steffens U.A."/>
            <person name="Heycke N."/>
            <person name="Schmitt S."/>
            <person name="Rinke C."/>
            <person name="Helfrich E.J."/>
            <person name="Brachmann A.O."/>
            <person name="Gurgui C."/>
            <person name="Wakimoto T."/>
            <person name="Kracht M."/>
            <person name="Crusemann M."/>
            <person name="Hentschel U."/>
            <person name="Abe I."/>
            <person name="Matsunaga S."/>
            <person name="Kalinowski J."/>
            <person name="Takeyama H."/>
            <person name="Piel J."/>
        </authorList>
    </citation>
    <scope>NUCLEOTIDE SEQUENCE [LARGE SCALE GENOMIC DNA]</scope>
    <source>
        <strain evidence="3">TSY1</strain>
    </source>
</reference>
<gene>
    <name evidence="2" type="ORF">ETSY1_04625</name>
</gene>
<keyword evidence="1" id="KW-0812">Transmembrane</keyword>
<feature type="transmembrane region" description="Helical" evidence="1">
    <location>
        <begin position="196"/>
        <end position="214"/>
    </location>
</feature>
<dbReference type="AlphaFoldDB" id="W4LW67"/>
<proteinExistence type="predicted"/>
<dbReference type="Proteomes" id="UP000019141">
    <property type="component" value="Unassembled WGS sequence"/>
</dbReference>
<keyword evidence="1" id="KW-0472">Membrane</keyword>
<comment type="caution">
    <text evidence="2">The sequence shown here is derived from an EMBL/GenBank/DDBJ whole genome shotgun (WGS) entry which is preliminary data.</text>
</comment>
<keyword evidence="3" id="KW-1185">Reference proteome</keyword>
<keyword evidence="1" id="KW-1133">Transmembrane helix</keyword>
<feature type="transmembrane region" description="Helical" evidence="1">
    <location>
        <begin position="48"/>
        <end position="71"/>
    </location>
</feature>
<feature type="transmembrane region" description="Helical" evidence="1">
    <location>
        <begin position="78"/>
        <end position="99"/>
    </location>
</feature>
<evidence type="ECO:0000313" key="2">
    <source>
        <dbReference type="EMBL" id="ETX02143.1"/>
    </source>
</evidence>
<protein>
    <submittedName>
        <fullName evidence="2">Uncharacterized protein</fullName>
    </submittedName>
</protein>